<gene>
    <name evidence="2" type="ORF">LAESUDRAFT_759242</name>
</gene>
<dbReference type="EMBL" id="KV427623">
    <property type="protein sequence ID" value="KZT06748.1"/>
    <property type="molecule type" value="Genomic_DNA"/>
</dbReference>
<name>A0A165ECS4_9APHY</name>
<proteinExistence type="predicted"/>
<evidence type="ECO:0000313" key="3">
    <source>
        <dbReference type="Proteomes" id="UP000076871"/>
    </source>
</evidence>
<sequence length="94" mass="10412">MDDPATPSSSQRSATPVTSPCKVADPKDAIMGTIYSAWERLCKAEPLGLAVDFELLIHEFLSALHNLRAFSDLMSQTHYTQFCQKVQAHLDAFV</sequence>
<reference evidence="2 3" key="1">
    <citation type="journal article" date="2016" name="Mol. Biol. Evol.">
        <title>Comparative Genomics of Early-Diverging Mushroom-Forming Fungi Provides Insights into the Origins of Lignocellulose Decay Capabilities.</title>
        <authorList>
            <person name="Nagy L.G."/>
            <person name="Riley R."/>
            <person name="Tritt A."/>
            <person name="Adam C."/>
            <person name="Daum C."/>
            <person name="Floudas D."/>
            <person name="Sun H."/>
            <person name="Yadav J.S."/>
            <person name="Pangilinan J."/>
            <person name="Larsson K.H."/>
            <person name="Matsuura K."/>
            <person name="Barry K."/>
            <person name="Labutti K."/>
            <person name="Kuo R."/>
            <person name="Ohm R.A."/>
            <person name="Bhattacharya S.S."/>
            <person name="Shirouzu T."/>
            <person name="Yoshinaga Y."/>
            <person name="Martin F.M."/>
            <person name="Grigoriev I.V."/>
            <person name="Hibbett D.S."/>
        </authorList>
    </citation>
    <scope>NUCLEOTIDE SEQUENCE [LARGE SCALE GENOMIC DNA]</scope>
    <source>
        <strain evidence="2 3">93-53</strain>
    </source>
</reference>
<dbReference type="Proteomes" id="UP000076871">
    <property type="component" value="Unassembled WGS sequence"/>
</dbReference>
<feature type="compositionally biased region" description="Polar residues" evidence="1">
    <location>
        <begin position="1"/>
        <end position="18"/>
    </location>
</feature>
<protein>
    <submittedName>
        <fullName evidence="2">Uncharacterized protein</fullName>
    </submittedName>
</protein>
<evidence type="ECO:0000313" key="2">
    <source>
        <dbReference type="EMBL" id="KZT06748.1"/>
    </source>
</evidence>
<dbReference type="InParanoid" id="A0A165ECS4"/>
<dbReference type="AlphaFoldDB" id="A0A165ECS4"/>
<dbReference type="RefSeq" id="XP_040764488.1">
    <property type="nucleotide sequence ID" value="XM_040912572.1"/>
</dbReference>
<organism evidence="2 3">
    <name type="scientific">Laetiporus sulphureus 93-53</name>
    <dbReference type="NCBI Taxonomy" id="1314785"/>
    <lineage>
        <taxon>Eukaryota</taxon>
        <taxon>Fungi</taxon>
        <taxon>Dikarya</taxon>
        <taxon>Basidiomycota</taxon>
        <taxon>Agaricomycotina</taxon>
        <taxon>Agaricomycetes</taxon>
        <taxon>Polyporales</taxon>
        <taxon>Laetiporus</taxon>
    </lineage>
</organism>
<keyword evidence="3" id="KW-1185">Reference proteome</keyword>
<evidence type="ECO:0000256" key="1">
    <source>
        <dbReference type="SAM" id="MobiDB-lite"/>
    </source>
</evidence>
<feature type="region of interest" description="Disordered" evidence="1">
    <location>
        <begin position="1"/>
        <end position="21"/>
    </location>
</feature>
<accession>A0A165ECS4</accession>
<dbReference type="GeneID" id="63829600"/>